<organism evidence="15 16">
    <name type="scientific">Necator americanus</name>
    <name type="common">Human hookworm</name>
    <dbReference type="NCBI Taxonomy" id="51031"/>
    <lineage>
        <taxon>Eukaryota</taxon>
        <taxon>Metazoa</taxon>
        <taxon>Ecdysozoa</taxon>
        <taxon>Nematoda</taxon>
        <taxon>Chromadorea</taxon>
        <taxon>Rhabditida</taxon>
        <taxon>Rhabditina</taxon>
        <taxon>Rhabditomorpha</taxon>
        <taxon>Strongyloidea</taxon>
        <taxon>Ancylostomatidae</taxon>
        <taxon>Bunostominae</taxon>
        <taxon>Necator</taxon>
    </lineage>
</organism>
<dbReference type="PROSITE" id="PS50011">
    <property type="entry name" value="PROTEIN_KINASE_DOM"/>
    <property type="match status" value="1"/>
</dbReference>
<dbReference type="SUPFAM" id="SSF56112">
    <property type="entry name" value="Protein kinase-like (PK-like)"/>
    <property type="match status" value="1"/>
</dbReference>
<keyword evidence="2" id="KW-0597">Phosphoprotein</keyword>
<dbReference type="Proteomes" id="UP001303046">
    <property type="component" value="Unassembled WGS sequence"/>
</dbReference>
<dbReference type="PROSITE" id="PS00108">
    <property type="entry name" value="PROTEIN_KINASE_ST"/>
    <property type="match status" value="1"/>
</dbReference>
<keyword evidence="16" id="KW-1185">Reference proteome</keyword>
<feature type="domain" description="Protein kinase" evidence="14">
    <location>
        <begin position="125"/>
        <end position="384"/>
    </location>
</feature>
<dbReference type="Pfam" id="PF00069">
    <property type="entry name" value="Pkinase"/>
    <property type="match status" value="1"/>
</dbReference>
<evidence type="ECO:0000256" key="10">
    <source>
        <dbReference type="ARBA" id="ARBA00049014"/>
    </source>
</evidence>
<comment type="catalytic activity">
    <reaction evidence="12">
        <text>L-tyrosyl-[protein] + ATP = O-phospho-L-tyrosyl-[protein] + ADP + H(+)</text>
        <dbReference type="Rhea" id="RHEA:10596"/>
        <dbReference type="Rhea" id="RHEA-COMP:10136"/>
        <dbReference type="Rhea" id="RHEA-COMP:20101"/>
        <dbReference type="ChEBI" id="CHEBI:15378"/>
        <dbReference type="ChEBI" id="CHEBI:30616"/>
        <dbReference type="ChEBI" id="CHEBI:46858"/>
        <dbReference type="ChEBI" id="CHEBI:61978"/>
        <dbReference type="ChEBI" id="CHEBI:456216"/>
        <dbReference type="EC" id="2.7.12.2"/>
    </reaction>
</comment>
<keyword evidence="1" id="KW-0723">Serine/threonine-protein kinase</keyword>
<dbReference type="InterPro" id="IPR052468">
    <property type="entry name" value="Dual_spec_MAPK_kinase"/>
</dbReference>
<evidence type="ECO:0000256" key="13">
    <source>
        <dbReference type="SAM" id="MobiDB-lite"/>
    </source>
</evidence>
<evidence type="ECO:0000256" key="7">
    <source>
        <dbReference type="ARBA" id="ARBA00023137"/>
    </source>
</evidence>
<sequence>MDHASLHSKIREFENRIRKWRQLRFGFVDSAHLIPPRRSASSDPKRFTGTTPSTSATPTHRSSSALPVGCRSSPMARKAFTLNFNGPSQAQRELDEIERRYEAVKRNSGILRLNGEVVKADFHDLEFISDIGNGSCGHVSKMSYKGHVMAVKDMARTSNKEDNKRIIMDLDVISRADASHHIVLCYGYFISETSVKVCMEVMASCLHTLLRSANRMGIRIAEGYIGKMSVSIIQALDYLKDHLNVIHRDVKPSNILLDWNGAVKLCDFGISGQLIESRAHTVQAGCPPYMAPERFDPRYNADYDIRSDVWSVGISLVELATGKYPYSHIDSEFAILAAIVRDPSPTLPMNMDFTPEFHNFISQCLQKDFQLRPKYKALLSHPFILNSESDQSHDLGILVQDVLAQEEDSNRYYRVSSPKLCSPRKTSIFSSSSPYPSESPIGSSDAEDVSEIRCTSPPLSRDSPWYRIPLFPLGYSPDSTRSTSPTGSLASSSHAGPRILYEVPARRKPVTLQDLESMERFKAEKQIFQCVWCWKFKAITTIIVIGDEFLSDPCKLDHVCIPVNKLEDRLERITHKWLMELREKTKSCKSSPKKEYRRFLKWLGEKSDEEDKVRKTLLKIHRRSGGFKEHQKLFSRFCKPMKQSRGVRVRKYQWVLPQSLQDETEWEFLTDFDGSFGHRKMRTAKYPEEMTGISTEEKFWGSY</sequence>
<evidence type="ECO:0000256" key="8">
    <source>
        <dbReference type="ARBA" id="ARBA00038035"/>
    </source>
</evidence>
<evidence type="ECO:0000256" key="9">
    <source>
        <dbReference type="ARBA" id="ARBA00038999"/>
    </source>
</evidence>
<keyword evidence="4" id="KW-0547">Nucleotide-binding</keyword>
<comment type="catalytic activity">
    <reaction evidence="10">
        <text>L-seryl-[protein] + ATP = O-phospho-L-seryl-[protein] + ADP + H(+)</text>
        <dbReference type="Rhea" id="RHEA:17989"/>
        <dbReference type="Rhea" id="RHEA-COMP:9863"/>
        <dbReference type="Rhea" id="RHEA-COMP:11604"/>
        <dbReference type="ChEBI" id="CHEBI:15378"/>
        <dbReference type="ChEBI" id="CHEBI:29999"/>
        <dbReference type="ChEBI" id="CHEBI:30616"/>
        <dbReference type="ChEBI" id="CHEBI:83421"/>
        <dbReference type="ChEBI" id="CHEBI:456216"/>
        <dbReference type="EC" id="2.7.12.2"/>
    </reaction>
</comment>
<evidence type="ECO:0000259" key="14">
    <source>
        <dbReference type="PROSITE" id="PS50011"/>
    </source>
</evidence>
<feature type="compositionally biased region" description="Low complexity" evidence="13">
    <location>
        <begin position="427"/>
        <end position="444"/>
    </location>
</feature>
<feature type="region of interest" description="Disordered" evidence="13">
    <location>
        <begin position="424"/>
        <end position="449"/>
    </location>
</feature>
<comment type="similarity">
    <text evidence="8">Belongs to the protein kinase superfamily. STE Ser/Thr protein kinase family. MAP kinase kinase subfamily.</text>
</comment>
<name>A0ABR1EBB3_NECAM</name>
<feature type="region of interest" description="Disordered" evidence="13">
    <location>
        <begin position="36"/>
        <end position="70"/>
    </location>
</feature>
<accession>A0ABR1EBB3</accession>
<evidence type="ECO:0000256" key="4">
    <source>
        <dbReference type="ARBA" id="ARBA00022741"/>
    </source>
</evidence>
<feature type="compositionally biased region" description="Low complexity" evidence="13">
    <location>
        <begin position="50"/>
        <end position="65"/>
    </location>
</feature>
<reference evidence="15 16" key="1">
    <citation type="submission" date="2023-08" db="EMBL/GenBank/DDBJ databases">
        <title>A Necator americanus chromosomal reference genome.</title>
        <authorList>
            <person name="Ilik V."/>
            <person name="Petrzelkova K.J."/>
            <person name="Pardy F."/>
            <person name="Fuh T."/>
            <person name="Niatou-Singa F.S."/>
            <person name="Gouil Q."/>
            <person name="Baker L."/>
            <person name="Ritchie M.E."/>
            <person name="Jex A.R."/>
            <person name="Gazzola D."/>
            <person name="Li H."/>
            <person name="Toshio Fujiwara R."/>
            <person name="Zhan B."/>
            <person name="Aroian R.V."/>
            <person name="Pafco B."/>
            <person name="Schwarz E.M."/>
        </authorList>
    </citation>
    <scope>NUCLEOTIDE SEQUENCE [LARGE SCALE GENOMIC DNA]</scope>
    <source>
        <strain evidence="15 16">Aroian</strain>
        <tissue evidence="15">Whole animal</tissue>
    </source>
</reference>
<evidence type="ECO:0000313" key="15">
    <source>
        <dbReference type="EMBL" id="KAK6759984.1"/>
    </source>
</evidence>
<comment type="catalytic activity">
    <reaction evidence="11">
        <text>L-threonyl-[protein] + ATP = O-phospho-L-threonyl-[protein] + ADP + H(+)</text>
        <dbReference type="Rhea" id="RHEA:46608"/>
        <dbReference type="Rhea" id="RHEA-COMP:11060"/>
        <dbReference type="Rhea" id="RHEA-COMP:11605"/>
        <dbReference type="ChEBI" id="CHEBI:15378"/>
        <dbReference type="ChEBI" id="CHEBI:30013"/>
        <dbReference type="ChEBI" id="CHEBI:30616"/>
        <dbReference type="ChEBI" id="CHEBI:61977"/>
        <dbReference type="ChEBI" id="CHEBI:456216"/>
        <dbReference type="EC" id="2.7.12.2"/>
    </reaction>
</comment>
<evidence type="ECO:0000256" key="1">
    <source>
        <dbReference type="ARBA" id="ARBA00022527"/>
    </source>
</evidence>
<proteinExistence type="inferred from homology"/>
<dbReference type="InterPro" id="IPR011009">
    <property type="entry name" value="Kinase-like_dom_sf"/>
</dbReference>
<dbReference type="InterPro" id="IPR000719">
    <property type="entry name" value="Prot_kinase_dom"/>
</dbReference>
<dbReference type="SMART" id="SM00220">
    <property type="entry name" value="S_TKc"/>
    <property type="match status" value="1"/>
</dbReference>
<keyword evidence="3" id="KW-0808">Transferase</keyword>
<evidence type="ECO:0000256" key="12">
    <source>
        <dbReference type="ARBA" id="ARBA00051693"/>
    </source>
</evidence>
<protein>
    <recommendedName>
        <fullName evidence="9">mitogen-activated protein kinase kinase</fullName>
        <ecNumber evidence="9">2.7.12.2</ecNumber>
    </recommendedName>
</protein>
<comment type="caution">
    <text evidence="15">The sequence shown here is derived from an EMBL/GenBank/DDBJ whole genome shotgun (WGS) entry which is preliminary data.</text>
</comment>
<evidence type="ECO:0000256" key="6">
    <source>
        <dbReference type="ARBA" id="ARBA00022840"/>
    </source>
</evidence>
<dbReference type="InterPro" id="IPR008271">
    <property type="entry name" value="Ser/Thr_kinase_AS"/>
</dbReference>
<dbReference type="Gene3D" id="1.10.510.10">
    <property type="entry name" value="Transferase(Phosphotransferase) domain 1"/>
    <property type="match status" value="1"/>
</dbReference>
<keyword evidence="6" id="KW-0067">ATP-binding</keyword>
<evidence type="ECO:0000256" key="2">
    <source>
        <dbReference type="ARBA" id="ARBA00022553"/>
    </source>
</evidence>
<evidence type="ECO:0000256" key="11">
    <source>
        <dbReference type="ARBA" id="ARBA00049299"/>
    </source>
</evidence>
<dbReference type="PANTHER" id="PTHR47238">
    <property type="entry name" value="MITOGEN-ACTIVATED PROTEIN KINASE KINASE 5"/>
    <property type="match status" value="1"/>
</dbReference>
<evidence type="ECO:0000313" key="16">
    <source>
        <dbReference type="Proteomes" id="UP001303046"/>
    </source>
</evidence>
<dbReference type="EMBL" id="JAVFWL010000006">
    <property type="protein sequence ID" value="KAK6759984.1"/>
    <property type="molecule type" value="Genomic_DNA"/>
</dbReference>
<evidence type="ECO:0000256" key="5">
    <source>
        <dbReference type="ARBA" id="ARBA00022777"/>
    </source>
</evidence>
<gene>
    <name evidence="15" type="primary">Necator_chrX.g21661</name>
    <name evidence="15" type="ORF">RB195_021500</name>
</gene>
<keyword evidence="5" id="KW-0418">Kinase</keyword>
<keyword evidence="7" id="KW-0829">Tyrosine-protein kinase</keyword>
<evidence type="ECO:0000256" key="3">
    <source>
        <dbReference type="ARBA" id="ARBA00022679"/>
    </source>
</evidence>
<dbReference type="PANTHER" id="PTHR47238:SF2">
    <property type="entry name" value="DUAL SPECIFICITY MITOGEN-ACTIVATED PROTEIN KINASE KINASE HEMIPTEROUS"/>
    <property type="match status" value="1"/>
</dbReference>
<dbReference type="Gene3D" id="3.30.200.20">
    <property type="entry name" value="Phosphorylase Kinase, domain 1"/>
    <property type="match status" value="1"/>
</dbReference>
<dbReference type="EC" id="2.7.12.2" evidence="9"/>